<dbReference type="InterPro" id="IPR011527">
    <property type="entry name" value="ABC1_TM_dom"/>
</dbReference>
<keyword evidence="2 7" id="KW-0812">Transmembrane</keyword>
<sequence>MGIPKEKPLTTVLAPHLRTYRRPLLILIFLQLVAVTTTLLLPNLNGRIVDEGIAHADVDAIVTIGAIMLALALVNLCASVAATIIGSFLATSIGRDIRNSTYSRVQQFSDTDLHKFGVPSLITRSTNDINQLQLAVFIAMTVLATAPVLVVGGTLMALSENVRLAPVVIVIAAALTTVVVVIVRKLIPSYSRLQSAIDGVGRVLREQLTGIKVIRSFGREELEESRFDTANTELTTTSHRIGSLQAIMLPSIILIANVGAAAVIGVGAVLVGNNSMEVGGIIAFVGYLTQILIGLSIAAAMVALVPRAQVSARRVQEILGTVPSVQDPDVCRVPAIRTGEVELSGVGFRYPGAEHAVLSDIDLQCRPGTLTAVLGGTGDGKSTLLSLIPRFCDATSGRVLIDGIDVRERERSELYQDISYVAQVPALLSGTLAANLRLGRPDASDDDLRAALDVACATDFVFNHEQGLHQEVQHGGGNLSGGQRQRLALAQAIVHRPRLLLLDDPFSALDPETESRVKQKLRRALPDTVILLTAQRVSSTAGADTIVVLSGGRICARGTHDELIGSSSTYREILDSQAALR</sequence>
<dbReference type="EMBL" id="JAPWIE010000005">
    <property type="protein sequence ID" value="MCZ4551871.1"/>
    <property type="molecule type" value="Genomic_DNA"/>
</dbReference>
<dbReference type="InterPro" id="IPR017871">
    <property type="entry name" value="ABC_transporter-like_CS"/>
</dbReference>
<feature type="transmembrane region" description="Helical" evidence="7">
    <location>
        <begin position="134"/>
        <end position="158"/>
    </location>
</feature>
<feature type="transmembrane region" description="Helical" evidence="7">
    <location>
        <begin position="61"/>
        <end position="90"/>
    </location>
</feature>
<dbReference type="GO" id="GO:0005524">
    <property type="term" value="F:ATP binding"/>
    <property type="evidence" value="ECO:0007669"/>
    <property type="project" value="UniProtKB-KW"/>
</dbReference>
<dbReference type="Gene3D" id="1.20.1560.10">
    <property type="entry name" value="ABC transporter type 1, transmembrane domain"/>
    <property type="match status" value="1"/>
</dbReference>
<dbReference type="SUPFAM" id="SSF90123">
    <property type="entry name" value="ABC transporter transmembrane region"/>
    <property type="match status" value="1"/>
</dbReference>
<name>A0ABT4MXZ5_GORRU</name>
<dbReference type="Gene3D" id="3.40.50.300">
    <property type="entry name" value="P-loop containing nucleotide triphosphate hydrolases"/>
    <property type="match status" value="1"/>
</dbReference>
<evidence type="ECO:0000256" key="6">
    <source>
        <dbReference type="ARBA" id="ARBA00023136"/>
    </source>
</evidence>
<evidence type="ECO:0000256" key="2">
    <source>
        <dbReference type="ARBA" id="ARBA00022692"/>
    </source>
</evidence>
<dbReference type="PROSITE" id="PS50893">
    <property type="entry name" value="ABC_TRANSPORTER_2"/>
    <property type="match status" value="1"/>
</dbReference>
<evidence type="ECO:0000313" key="10">
    <source>
        <dbReference type="EMBL" id="MCZ4551871.1"/>
    </source>
</evidence>
<evidence type="ECO:0000256" key="3">
    <source>
        <dbReference type="ARBA" id="ARBA00022741"/>
    </source>
</evidence>
<evidence type="ECO:0000256" key="5">
    <source>
        <dbReference type="ARBA" id="ARBA00022989"/>
    </source>
</evidence>
<dbReference type="InterPro" id="IPR036640">
    <property type="entry name" value="ABC1_TM_sf"/>
</dbReference>
<protein>
    <submittedName>
        <fullName evidence="10">ABC transporter ATP-binding protein</fullName>
    </submittedName>
</protein>
<organism evidence="10 11">
    <name type="scientific">Gordonia rubripertincta</name>
    <name type="common">Rhodococcus corallinus</name>
    <dbReference type="NCBI Taxonomy" id="36822"/>
    <lineage>
        <taxon>Bacteria</taxon>
        <taxon>Bacillati</taxon>
        <taxon>Actinomycetota</taxon>
        <taxon>Actinomycetes</taxon>
        <taxon>Mycobacteriales</taxon>
        <taxon>Gordoniaceae</taxon>
        <taxon>Gordonia</taxon>
    </lineage>
</organism>
<feature type="transmembrane region" description="Helical" evidence="7">
    <location>
        <begin position="24"/>
        <end position="41"/>
    </location>
</feature>
<dbReference type="PROSITE" id="PS50929">
    <property type="entry name" value="ABC_TM1F"/>
    <property type="match status" value="1"/>
</dbReference>
<dbReference type="PANTHER" id="PTHR43394">
    <property type="entry name" value="ATP-DEPENDENT PERMEASE MDL1, MITOCHONDRIAL"/>
    <property type="match status" value="1"/>
</dbReference>
<evidence type="ECO:0000256" key="4">
    <source>
        <dbReference type="ARBA" id="ARBA00022840"/>
    </source>
</evidence>
<keyword evidence="4 10" id="KW-0067">ATP-binding</keyword>
<evidence type="ECO:0000259" key="8">
    <source>
        <dbReference type="PROSITE" id="PS50893"/>
    </source>
</evidence>
<dbReference type="PROSITE" id="PS00211">
    <property type="entry name" value="ABC_TRANSPORTER_1"/>
    <property type="match status" value="1"/>
</dbReference>
<dbReference type="InterPro" id="IPR003439">
    <property type="entry name" value="ABC_transporter-like_ATP-bd"/>
</dbReference>
<dbReference type="Pfam" id="PF00664">
    <property type="entry name" value="ABC_membrane"/>
    <property type="match status" value="1"/>
</dbReference>
<keyword evidence="11" id="KW-1185">Reference proteome</keyword>
<keyword evidence="5 7" id="KW-1133">Transmembrane helix</keyword>
<gene>
    <name evidence="10" type="ORF">O4213_17910</name>
</gene>
<dbReference type="SUPFAM" id="SSF52540">
    <property type="entry name" value="P-loop containing nucleoside triphosphate hydrolases"/>
    <property type="match status" value="1"/>
</dbReference>
<comment type="caution">
    <text evidence="10">The sequence shown here is derived from an EMBL/GenBank/DDBJ whole genome shotgun (WGS) entry which is preliminary data.</text>
</comment>
<keyword evidence="6 7" id="KW-0472">Membrane</keyword>
<dbReference type="CDD" id="cd18548">
    <property type="entry name" value="ABC_6TM_Tm287_like"/>
    <property type="match status" value="1"/>
</dbReference>
<feature type="transmembrane region" description="Helical" evidence="7">
    <location>
        <begin position="164"/>
        <end position="183"/>
    </location>
</feature>
<dbReference type="Pfam" id="PF00005">
    <property type="entry name" value="ABC_tran"/>
    <property type="match status" value="1"/>
</dbReference>
<evidence type="ECO:0000256" key="7">
    <source>
        <dbReference type="SAM" id="Phobius"/>
    </source>
</evidence>
<dbReference type="InterPro" id="IPR003593">
    <property type="entry name" value="AAA+_ATPase"/>
</dbReference>
<evidence type="ECO:0000259" key="9">
    <source>
        <dbReference type="PROSITE" id="PS50929"/>
    </source>
</evidence>
<proteinExistence type="predicted"/>
<feature type="domain" description="ABC transmembrane type-1" evidence="9">
    <location>
        <begin position="25"/>
        <end position="307"/>
    </location>
</feature>
<dbReference type="InterPro" id="IPR039421">
    <property type="entry name" value="Type_1_exporter"/>
</dbReference>
<feature type="transmembrane region" description="Helical" evidence="7">
    <location>
        <begin position="278"/>
        <end position="305"/>
    </location>
</feature>
<reference evidence="10" key="1">
    <citation type="submission" date="2022-12" db="EMBL/GenBank/DDBJ databases">
        <authorList>
            <person name="Krivoruchko A.V."/>
            <person name="Elkin A."/>
        </authorList>
    </citation>
    <scope>NUCLEOTIDE SEQUENCE</scope>
    <source>
        <strain evidence="10">IEGM 1388</strain>
    </source>
</reference>
<dbReference type="Proteomes" id="UP001067235">
    <property type="component" value="Unassembled WGS sequence"/>
</dbReference>
<dbReference type="SMART" id="SM00382">
    <property type="entry name" value="AAA"/>
    <property type="match status" value="1"/>
</dbReference>
<dbReference type="PANTHER" id="PTHR43394:SF1">
    <property type="entry name" value="ATP-BINDING CASSETTE SUB-FAMILY B MEMBER 10, MITOCHONDRIAL"/>
    <property type="match status" value="1"/>
</dbReference>
<feature type="domain" description="ABC transporter" evidence="8">
    <location>
        <begin position="341"/>
        <end position="576"/>
    </location>
</feature>
<keyword evidence="3" id="KW-0547">Nucleotide-binding</keyword>
<accession>A0ABT4MXZ5</accession>
<dbReference type="RefSeq" id="WP_301572759.1">
    <property type="nucleotide sequence ID" value="NZ_JAPWIE010000005.1"/>
</dbReference>
<comment type="subcellular location">
    <subcellularLocation>
        <location evidence="1">Cell membrane</location>
        <topology evidence="1">Multi-pass membrane protein</topology>
    </subcellularLocation>
</comment>
<feature type="transmembrane region" description="Helical" evidence="7">
    <location>
        <begin position="247"/>
        <end position="272"/>
    </location>
</feature>
<dbReference type="InterPro" id="IPR027417">
    <property type="entry name" value="P-loop_NTPase"/>
</dbReference>
<evidence type="ECO:0000256" key="1">
    <source>
        <dbReference type="ARBA" id="ARBA00004651"/>
    </source>
</evidence>
<evidence type="ECO:0000313" key="11">
    <source>
        <dbReference type="Proteomes" id="UP001067235"/>
    </source>
</evidence>